<accession>A0ABX7N9Z5</accession>
<sequence>METTSQEQSPARVRRWRALLLVGAFALVAGLGLPLWRDSQARMRAGGLPTFGNLPAFQLTDQTGRAFSDADLRGEVVVADFMFTRCPTVCPLLTAKMVRLQREARDSGLSVRFVSFSVDPRYDTPERLAAYAKTRHLDTSNWSFLTGSLETVETTVLEGFRVMMGRDADAGDDDFLSIFHGEHFVLVDAEGRIRGYYRVVDDSGGLESLQRDLEALVRTRGG</sequence>
<evidence type="ECO:0000256" key="3">
    <source>
        <dbReference type="SAM" id="Phobius"/>
    </source>
</evidence>
<dbReference type="Gene3D" id="3.40.30.10">
    <property type="entry name" value="Glutaredoxin"/>
    <property type="match status" value="1"/>
</dbReference>
<dbReference type="RefSeq" id="WP_206714867.1">
    <property type="nucleotide sequence ID" value="NZ_CP071091.1"/>
</dbReference>
<comment type="similarity">
    <text evidence="1">Belongs to the SCO1/2 family.</text>
</comment>
<keyword evidence="3" id="KW-1133">Transmembrane helix</keyword>
<name>A0ABX7N9Z5_9BACT</name>
<dbReference type="Pfam" id="PF02630">
    <property type="entry name" value="SCO1-SenC"/>
    <property type="match status" value="1"/>
</dbReference>
<keyword evidence="2" id="KW-0186">Copper</keyword>
<dbReference type="CDD" id="cd02968">
    <property type="entry name" value="SCO"/>
    <property type="match status" value="1"/>
</dbReference>
<feature type="domain" description="Thioredoxin" evidence="4">
    <location>
        <begin position="48"/>
        <end position="218"/>
    </location>
</feature>
<dbReference type="PANTHER" id="PTHR12151">
    <property type="entry name" value="ELECTRON TRANSPORT PROTIN SCO1/SENC FAMILY MEMBER"/>
    <property type="match status" value="1"/>
</dbReference>
<proteinExistence type="inferred from homology"/>
<evidence type="ECO:0000256" key="2">
    <source>
        <dbReference type="ARBA" id="ARBA00023008"/>
    </source>
</evidence>
<keyword evidence="3" id="KW-0472">Membrane</keyword>
<dbReference type="PANTHER" id="PTHR12151:SF25">
    <property type="entry name" value="LINALOOL DEHYDRATASE_ISOMERASE DOMAIN-CONTAINING PROTEIN"/>
    <property type="match status" value="1"/>
</dbReference>
<organism evidence="5 6">
    <name type="scientific">Myxococcus landrumensis</name>
    <dbReference type="NCBI Taxonomy" id="2813577"/>
    <lineage>
        <taxon>Bacteria</taxon>
        <taxon>Pseudomonadati</taxon>
        <taxon>Myxococcota</taxon>
        <taxon>Myxococcia</taxon>
        <taxon>Myxococcales</taxon>
        <taxon>Cystobacterineae</taxon>
        <taxon>Myxococcaceae</taxon>
        <taxon>Myxococcus</taxon>
    </lineage>
</organism>
<dbReference type="SUPFAM" id="SSF52833">
    <property type="entry name" value="Thioredoxin-like"/>
    <property type="match status" value="1"/>
</dbReference>
<protein>
    <submittedName>
        <fullName evidence="5">SCO family protein</fullName>
    </submittedName>
</protein>
<dbReference type="InterPro" id="IPR003782">
    <property type="entry name" value="SCO1/SenC"/>
</dbReference>
<keyword evidence="3" id="KW-0812">Transmembrane</keyword>
<evidence type="ECO:0000256" key="1">
    <source>
        <dbReference type="ARBA" id="ARBA00010996"/>
    </source>
</evidence>
<evidence type="ECO:0000259" key="4">
    <source>
        <dbReference type="PROSITE" id="PS51352"/>
    </source>
</evidence>
<evidence type="ECO:0000313" key="5">
    <source>
        <dbReference type="EMBL" id="QSQ13163.1"/>
    </source>
</evidence>
<dbReference type="PROSITE" id="PS51352">
    <property type="entry name" value="THIOREDOXIN_2"/>
    <property type="match status" value="1"/>
</dbReference>
<evidence type="ECO:0000313" key="6">
    <source>
        <dbReference type="Proteomes" id="UP000663090"/>
    </source>
</evidence>
<dbReference type="InterPro" id="IPR036249">
    <property type="entry name" value="Thioredoxin-like_sf"/>
</dbReference>
<dbReference type="InterPro" id="IPR013766">
    <property type="entry name" value="Thioredoxin_domain"/>
</dbReference>
<dbReference type="EMBL" id="CP071091">
    <property type="protein sequence ID" value="QSQ13163.1"/>
    <property type="molecule type" value="Genomic_DNA"/>
</dbReference>
<keyword evidence="6" id="KW-1185">Reference proteome</keyword>
<dbReference type="Proteomes" id="UP000663090">
    <property type="component" value="Chromosome"/>
</dbReference>
<reference evidence="5 6" key="1">
    <citation type="submission" date="2021-02" db="EMBL/GenBank/DDBJ databases">
        <title>De Novo genome assembly of isolated myxobacteria.</title>
        <authorList>
            <person name="Stevens D.C."/>
        </authorList>
    </citation>
    <scope>NUCLEOTIDE SEQUENCE [LARGE SCALE GENOMIC DNA]</scope>
    <source>
        <strain evidence="5 6">SCHIC003</strain>
    </source>
</reference>
<feature type="transmembrane region" description="Helical" evidence="3">
    <location>
        <begin position="16"/>
        <end position="36"/>
    </location>
</feature>
<gene>
    <name evidence="5" type="ORF">JY572_33220</name>
</gene>